<keyword evidence="2 6" id="KW-0678">Repressor</keyword>
<comment type="similarity">
    <text evidence="6">Belongs to the CsrA/RsmA family.</text>
</comment>
<gene>
    <name evidence="6" type="primary">csrA</name>
    <name evidence="7" type="ORF">SAMN03080599_00964</name>
</gene>
<dbReference type="OrthoDB" id="9809061at2"/>
<dbReference type="PANTHER" id="PTHR34984">
    <property type="entry name" value="CARBON STORAGE REGULATOR"/>
    <property type="match status" value="1"/>
</dbReference>
<dbReference type="GO" id="GO:0048027">
    <property type="term" value="F:mRNA 5'-UTR binding"/>
    <property type="evidence" value="ECO:0007669"/>
    <property type="project" value="UniProtKB-UniRule"/>
</dbReference>
<dbReference type="SUPFAM" id="SSF117130">
    <property type="entry name" value="CsrA-like"/>
    <property type="match status" value="1"/>
</dbReference>
<name>A0A1G5RWJ6_9FIRM</name>
<dbReference type="InterPro" id="IPR003751">
    <property type="entry name" value="CsrA"/>
</dbReference>
<dbReference type="InterPro" id="IPR036107">
    <property type="entry name" value="CsrA_sf"/>
</dbReference>
<comment type="function">
    <text evidence="6">A translational regulator that binds mRNA to regulate translation initiation and/or mRNA stability. Usually binds in the 5'-UTR at or near the Shine-Dalgarno sequence preventing ribosome-binding, thus repressing translation. Its main target seems to be the major flagellin gene, while its function is anatagonized by FliW.</text>
</comment>
<dbReference type="NCBIfam" id="NF002469">
    <property type="entry name" value="PRK01712.1"/>
    <property type="match status" value="1"/>
</dbReference>
<evidence type="ECO:0000256" key="6">
    <source>
        <dbReference type="HAMAP-Rule" id="MF_00167"/>
    </source>
</evidence>
<evidence type="ECO:0000256" key="5">
    <source>
        <dbReference type="ARBA" id="ARBA00022884"/>
    </source>
</evidence>
<dbReference type="EMBL" id="FMWL01000003">
    <property type="protein sequence ID" value="SCZ77821.1"/>
    <property type="molecule type" value="Genomic_DNA"/>
</dbReference>
<reference evidence="7 8" key="1">
    <citation type="submission" date="2016-10" db="EMBL/GenBank/DDBJ databases">
        <authorList>
            <person name="de Groot N.N."/>
        </authorList>
    </citation>
    <scope>NUCLEOTIDE SEQUENCE [LARGE SCALE GENOMIC DNA]</scope>
    <source>
        <strain evidence="7 8">DSM 2784</strain>
    </source>
</reference>
<dbReference type="Gene3D" id="2.60.40.4380">
    <property type="entry name" value="Translational regulator CsrA"/>
    <property type="match status" value="1"/>
</dbReference>
<dbReference type="AlphaFoldDB" id="A0A1G5RWJ6"/>
<dbReference type="Pfam" id="PF02599">
    <property type="entry name" value="CsrA"/>
    <property type="match status" value="1"/>
</dbReference>
<keyword evidence="4 6" id="KW-0810">Translation regulation</keyword>
<dbReference type="RefSeq" id="WP_092589750.1">
    <property type="nucleotide sequence ID" value="NZ_FMWL01000003.1"/>
</dbReference>
<proteinExistence type="inferred from homology"/>
<evidence type="ECO:0000256" key="2">
    <source>
        <dbReference type="ARBA" id="ARBA00022491"/>
    </source>
</evidence>
<dbReference type="GO" id="GO:0006109">
    <property type="term" value="P:regulation of carbohydrate metabolic process"/>
    <property type="evidence" value="ECO:0007669"/>
    <property type="project" value="InterPro"/>
</dbReference>
<dbReference type="HAMAP" id="MF_00167">
    <property type="entry name" value="CsrA"/>
    <property type="match status" value="1"/>
</dbReference>
<accession>A0A1G5RWJ6</accession>
<dbReference type="Proteomes" id="UP000199208">
    <property type="component" value="Unassembled WGS sequence"/>
</dbReference>
<organism evidence="7 8">
    <name type="scientific">Acidaminobacter hydrogenoformans DSM 2784</name>
    <dbReference type="NCBI Taxonomy" id="1120920"/>
    <lineage>
        <taxon>Bacteria</taxon>
        <taxon>Bacillati</taxon>
        <taxon>Bacillota</taxon>
        <taxon>Clostridia</taxon>
        <taxon>Peptostreptococcales</taxon>
        <taxon>Acidaminobacteraceae</taxon>
        <taxon>Acidaminobacter</taxon>
    </lineage>
</organism>
<keyword evidence="5 6" id="KW-0694">RNA-binding</keyword>
<dbReference type="FunFam" id="2.60.40.4380:FF:000002">
    <property type="entry name" value="Translational regulator CsrA"/>
    <property type="match status" value="1"/>
</dbReference>
<dbReference type="GO" id="GO:0044781">
    <property type="term" value="P:bacterial-type flagellum organization"/>
    <property type="evidence" value="ECO:0007669"/>
    <property type="project" value="UniProtKB-KW"/>
</dbReference>
<sequence length="71" mass="7895">MLVLARKKEESLIIDGKIEIVILEAEDGKVKLGINAPEDVKIYRKEILEAVREENQSAALAAKALLKVRNP</sequence>
<evidence type="ECO:0000256" key="1">
    <source>
        <dbReference type="ARBA" id="ARBA00022490"/>
    </source>
</evidence>
<keyword evidence="3 6" id="KW-1005">Bacterial flagellum biogenesis</keyword>
<comment type="subcellular location">
    <subcellularLocation>
        <location evidence="6">Cytoplasm</location>
    </subcellularLocation>
</comment>
<protein>
    <recommendedName>
        <fullName evidence="6">Translational regulator CsrA</fullName>
    </recommendedName>
</protein>
<dbReference type="GO" id="GO:0005829">
    <property type="term" value="C:cytosol"/>
    <property type="evidence" value="ECO:0007669"/>
    <property type="project" value="TreeGrafter"/>
</dbReference>
<comment type="subunit">
    <text evidence="6">Homodimer; the beta-strands of each monomer intercalate to form a hydrophobic core, while the alpha-helices form wings that extend away from the core.</text>
</comment>
<dbReference type="PANTHER" id="PTHR34984:SF1">
    <property type="entry name" value="CARBON STORAGE REGULATOR"/>
    <property type="match status" value="1"/>
</dbReference>
<dbReference type="GO" id="GO:0006402">
    <property type="term" value="P:mRNA catabolic process"/>
    <property type="evidence" value="ECO:0007669"/>
    <property type="project" value="InterPro"/>
</dbReference>
<evidence type="ECO:0000313" key="7">
    <source>
        <dbReference type="EMBL" id="SCZ77821.1"/>
    </source>
</evidence>
<evidence type="ECO:0000313" key="8">
    <source>
        <dbReference type="Proteomes" id="UP000199208"/>
    </source>
</evidence>
<evidence type="ECO:0000256" key="3">
    <source>
        <dbReference type="ARBA" id="ARBA00022795"/>
    </source>
</evidence>
<dbReference type="GO" id="GO:0045947">
    <property type="term" value="P:negative regulation of translational initiation"/>
    <property type="evidence" value="ECO:0007669"/>
    <property type="project" value="UniProtKB-UniRule"/>
</dbReference>
<keyword evidence="8" id="KW-1185">Reference proteome</keyword>
<dbReference type="NCBIfam" id="TIGR00202">
    <property type="entry name" value="csrA"/>
    <property type="match status" value="1"/>
</dbReference>
<evidence type="ECO:0000256" key="4">
    <source>
        <dbReference type="ARBA" id="ARBA00022845"/>
    </source>
</evidence>
<keyword evidence="1 6" id="KW-0963">Cytoplasm</keyword>
<dbReference type="STRING" id="1120920.SAMN03080599_00964"/>
<dbReference type="GO" id="GO:1902208">
    <property type="term" value="P:regulation of bacterial-type flagellum assembly"/>
    <property type="evidence" value="ECO:0007669"/>
    <property type="project" value="UniProtKB-UniRule"/>
</dbReference>